<dbReference type="GO" id="GO:0004497">
    <property type="term" value="F:monooxygenase activity"/>
    <property type="evidence" value="ECO:0007669"/>
    <property type="project" value="UniProtKB-KW"/>
</dbReference>
<name>A0A6J1RTK9_FRAOC</name>
<dbReference type="Gene3D" id="1.10.630.10">
    <property type="entry name" value="Cytochrome P450"/>
    <property type="match status" value="1"/>
</dbReference>
<keyword evidence="15" id="KW-1133">Transmembrane helix</keyword>
<organism evidence="16 17">
    <name type="scientific">Frankliniella occidentalis</name>
    <name type="common">Western flower thrips</name>
    <name type="synonym">Euthrips occidentalis</name>
    <dbReference type="NCBI Taxonomy" id="133901"/>
    <lineage>
        <taxon>Eukaryota</taxon>
        <taxon>Metazoa</taxon>
        <taxon>Ecdysozoa</taxon>
        <taxon>Arthropoda</taxon>
        <taxon>Hexapoda</taxon>
        <taxon>Insecta</taxon>
        <taxon>Pterygota</taxon>
        <taxon>Neoptera</taxon>
        <taxon>Paraneoptera</taxon>
        <taxon>Thysanoptera</taxon>
        <taxon>Terebrantia</taxon>
        <taxon>Thripoidea</taxon>
        <taxon>Thripidae</taxon>
        <taxon>Frankliniella</taxon>
    </lineage>
</organism>
<proteinExistence type="inferred from homology"/>
<keyword evidence="9 14" id="KW-0560">Oxidoreductase</keyword>
<dbReference type="InterPro" id="IPR036396">
    <property type="entry name" value="Cyt_P450_sf"/>
</dbReference>
<evidence type="ECO:0000256" key="11">
    <source>
        <dbReference type="ARBA" id="ARBA00023033"/>
    </source>
</evidence>
<evidence type="ECO:0000256" key="9">
    <source>
        <dbReference type="ARBA" id="ARBA00023002"/>
    </source>
</evidence>
<dbReference type="RefSeq" id="XP_026272344.2">
    <property type="nucleotide sequence ID" value="XM_026416559.2"/>
</dbReference>
<keyword evidence="6 13" id="KW-0479">Metal-binding</keyword>
<accession>A0A6J1RTK9</accession>
<keyword evidence="8" id="KW-0492">Microsome</keyword>
<keyword evidence="16" id="KW-1185">Reference proteome</keyword>
<evidence type="ECO:0000313" key="17">
    <source>
        <dbReference type="RefSeq" id="XP_026272344.2"/>
    </source>
</evidence>
<gene>
    <name evidence="17" type="primary">LOC113202370</name>
</gene>
<dbReference type="InterPro" id="IPR001128">
    <property type="entry name" value="Cyt_P450"/>
</dbReference>
<evidence type="ECO:0000256" key="13">
    <source>
        <dbReference type="PIRSR" id="PIRSR602401-1"/>
    </source>
</evidence>
<dbReference type="CDD" id="cd20628">
    <property type="entry name" value="CYP4"/>
    <property type="match status" value="1"/>
</dbReference>
<dbReference type="GO" id="GO:0005789">
    <property type="term" value="C:endoplasmic reticulum membrane"/>
    <property type="evidence" value="ECO:0007669"/>
    <property type="project" value="UniProtKB-SubCell"/>
</dbReference>
<evidence type="ECO:0000256" key="1">
    <source>
        <dbReference type="ARBA" id="ARBA00001971"/>
    </source>
</evidence>
<dbReference type="SUPFAM" id="SSF48264">
    <property type="entry name" value="Cytochrome P450"/>
    <property type="match status" value="1"/>
</dbReference>
<dbReference type="PANTHER" id="PTHR24291:SF189">
    <property type="entry name" value="CYTOCHROME P450 4C3-RELATED"/>
    <property type="match status" value="1"/>
</dbReference>
<evidence type="ECO:0000256" key="7">
    <source>
        <dbReference type="ARBA" id="ARBA00022824"/>
    </source>
</evidence>
<evidence type="ECO:0000256" key="8">
    <source>
        <dbReference type="ARBA" id="ARBA00022848"/>
    </source>
</evidence>
<dbReference type="GeneID" id="113202370"/>
<feature type="transmembrane region" description="Helical" evidence="15">
    <location>
        <begin position="23"/>
        <end position="43"/>
    </location>
</feature>
<sequence length="542" mass="61085">CVLCVLPAPQAAAGRAPLLASRVSVALAAVAGCCALLLLVSAARRSLFLLRLRAVPGPRALPVLGNALQLTGTQEDFFLLMRRCAERYGPMFRLWVGTRPFIFLQSAEAVQPILNSSVHIDKSPDYRFVEAWIGKGLVTSTGDKWRARRKLLTPSFHSRVLEEFLQPLYREARVLADKLAAHCGGTAFDIVPYAKLAALDVICDTALGKHVAAQRNSNNAYVVAIDRITSIVQRRFITPWLKPDALFNLSELGRTQKKHVNVIHGFTGRVFEARKQEKQREWEREQLEARQGQQVQFQEDQPHAVPDARFTIKPRRRLALLDLLLDLAHQGANLTDEDIREEVDTFTFAGHDTTAAGFSWCLYVLGKHPEVQERILEEWRDARLEAGDGEMTVGDLSRLDYLERCIKEVLRLYPVVPIIARDIRSPVTVLGEHLPAGCTVLVNAYLLHRDARFFPEPERFDPDRFLPDSDTRRHPFAYVPFSAGSRNCIGQRFAMLELKVLLLTVLERFQVCTAEPQRPLRLVAELVLSNVEGIKISLSHRS</sequence>
<dbReference type="OrthoDB" id="1470350at2759"/>
<keyword evidence="7" id="KW-0256">Endoplasmic reticulum</keyword>
<dbReference type="InterPro" id="IPR017972">
    <property type="entry name" value="Cyt_P450_CS"/>
</dbReference>
<dbReference type="GO" id="GO:0005506">
    <property type="term" value="F:iron ion binding"/>
    <property type="evidence" value="ECO:0007669"/>
    <property type="project" value="InterPro"/>
</dbReference>
<evidence type="ECO:0000256" key="6">
    <source>
        <dbReference type="ARBA" id="ARBA00022723"/>
    </source>
</evidence>
<dbReference type="GO" id="GO:0020037">
    <property type="term" value="F:heme binding"/>
    <property type="evidence" value="ECO:0007669"/>
    <property type="project" value="InterPro"/>
</dbReference>
<evidence type="ECO:0000256" key="12">
    <source>
        <dbReference type="ARBA" id="ARBA00023136"/>
    </source>
</evidence>
<dbReference type="GO" id="GO:0016705">
    <property type="term" value="F:oxidoreductase activity, acting on paired donors, with incorporation or reduction of molecular oxygen"/>
    <property type="evidence" value="ECO:0007669"/>
    <property type="project" value="InterPro"/>
</dbReference>
<comment type="subcellular location">
    <subcellularLocation>
        <location evidence="3">Endoplasmic reticulum membrane</location>
        <topology evidence="3">Peripheral membrane protein</topology>
    </subcellularLocation>
    <subcellularLocation>
        <location evidence="2">Microsome membrane</location>
        <topology evidence="2">Peripheral membrane protein</topology>
    </subcellularLocation>
</comment>
<dbReference type="InterPro" id="IPR002401">
    <property type="entry name" value="Cyt_P450_E_grp-I"/>
</dbReference>
<feature type="binding site" description="axial binding residue" evidence="13">
    <location>
        <position position="488"/>
    </location>
    <ligand>
        <name>heme</name>
        <dbReference type="ChEBI" id="CHEBI:30413"/>
    </ligand>
    <ligandPart>
        <name>Fe</name>
        <dbReference type="ChEBI" id="CHEBI:18248"/>
    </ligandPart>
</feature>
<evidence type="ECO:0000256" key="3">
    <source>
        <dbReference type="ARBA" id="ARBA00004406"/>
    </source>
</evidence>
<keyword evidence="15" id="KW-0812">Transmembrane</keyword>
<dbReference type="PRINTS" id="PR00463">
    <property type="entry name" value="EP450I"/>
</dbReference>
<feature type="non-terminal residue" evidence="17">
    <location>
        <position position="1"/>
    </location>
</feature>
<evidence type="ECO:0000256" key="4">
    <source>
        <dbReference type="ARBA" id="ARBA00010617"/>
    </source>
</evidence>
<keyword evidence="11 14" id="KW-0503">Monooxygenase</keyword>
<evidence type="ECO:0000256" key="10">
    <source>
        <dbReference type="ARBA" id="ARBA00023004"/>
    </source>
</evidence>
<dbReference type="PRINTS" id="PR00385">
    <property type="entry name" value="P450"/>
</dbReference>
<reference evidence="17" key="1">
    <citation type="submission" date="2025-08" db="UniProtKB">
        <authorList>
            <consortium name="RefSeq"/>
        </authorList>
    </citation>
    <scope>IDENTIFICATION</scope>
    <source>
        <tissue evidence="17">Whole organism</tissue>
    </source>
</reference>
<dbReference type="Pfam" id="PF00067">
    <property type="entry name" value="p450"/>
    <property type="match status" value="1"/>
</dbReference>
<keyword evidence="12 15" id="KW-0472">Membrane</keyword>
<dbReference type="PANTHER" id="PTHR24291">
    <property type="entry name" value="CYTOCHROME P450 FAMILY 4"/>
    <property type="match status" value="1"/>
</dbReference>
<keyword evidence="5 13" id="KW-0349">Heme</keyword>
<evidence type="ECO:0000256" key="15">
    <source>
        <dbReference type="SAM" id="Phobius"/>
    </source>
</evidence>
<dbReference type="AlphaFoldDB" id="A0A6J1RTK9"/>
<keyword evidence="10 13" id="KW-0408">Iron</keyword>
<evidence type="ECO:0000256" key="2">
    <source>
        <dbReference type="ARBA" id="ARBA00004174"/>
    </source>
</evidence>
<dbReference type="PROSITE" id="PS00086">
    <property type="entry name" value="CYTOCHROME_P450"/>
    <property type="match status" value="1"/>
</dbReference>
<protein>
    <submittedName>
        <fullName evidence="17">Cytochrome P450 4C1-like</fullName>
    </submittedName>
</protein>
<dbReference type="InterPro" id="IPR050196">
    <property type="entry name" value="Cytochrome_P450_Monoox"/>
</dbReference>
<evidence type="ECO:0000256" key="14">
    <source>
        <dbReference type="RuleBase" id="RU000461"/>
    </source>
</evidence>
<comment type="similarity">
    <text evidence="4 14">Belongs to the cytochrome P450 family.</text>
</comment>
<dbReference type="KEGG" id="foc:113202370"/>
<comment type="cofactor">
    <cofactor evidence="1 13">
        <name>heme</name>
        <dbReference type="ChEBI" id="CHEBI:30413"/>
    </cofactor>
</comment>
<evidence type="ECO:0000256" key="5">
    <source>
        <dbReference type="ARBA" id="ARBA00022617"/>
    </source>
</evidence>
<dbReference type="Proteomes" id="UP000504606">
    <property type="component" value="Unplaced"/>
</dbReference>
<evidence type="ECO:0000313" key="16">
    <source>
        <dbReference type="Proteomes" id="UP000504606"/>
    </source>
</evidence>